<comment type="caution">
    <text evidence="2">The sequence shown here is derived from an EMBL/GenBank/DDBJ whole genome shotgun (WGS) entry which is preliminary data.</text>
</comment>
<dbReference type="EMBL" id="ASHM01005226">
    <property type="protein sequence ID" value="PNY12370.1"/>
    <property type="molecule type" value="Genomic_DNA"/>
</dbReference>
<proteinExistence type="predicted"/>
<sequence>MEIGKFGEGKVEVGQVIMAYGHPYHYLASGCVGRNFYPCSANFVDPTFDIDSTYTCQNHHAPPPLSKPT</sequence>
<dbReference type="AlphaFoldDB" id="A0A2K3PAQ1"/>
<organism evidence="2 3">
    <name type="scientific">Trifolium pratense</name>
    <name type="common">Red clover</name>
    <dbReference type="NCBI Taxonomy" id="57577"/>
    <lineage>
        <taxon>Eukaryota</taxon>
        <taxon>Viridiplantae</taxon>
        <taxon>Streptophyta</taxon>
        <taxon>Embryophyta</taxon>
        <taxon>Tracheophyta</taxon>
        <taxon>Spermatophyta</taxon>
        <taxon>Magnoliopsida</taxon>
        <taxon>eudicotyledons</taxon>
        <taxon>Gunneridae</taxon>
        <taxon>Pentapetalae</taxon>
        <taxon>rosids</taxon>
        <taxon>fabids</taxon>
        <taxon>Fabales</taxon>
        <taxon>Fabaceae</taxon>
        <taxon>Papilionoideae</taxon>
        <taxon>50 kb inversion clade</taxon>
        <taxon>NPAAA clade</taxon>
        <taxon>Hologalegina</taxon>
        <taxon>IRL clade</taxon>
        <taxon>Trifolieae</taxon>
        <taxon>Trifolium</taxon>
    </lineage>
</organism>
<accession>A0A2K3PAQ1</accession>
<evidence type="ECO:0000313" key="3">
    <source>
        <dbReference type="Proteomes" id="UP000236291"/>
    </source>
</evidence>
<name>A0A2K3PAQ1_TRIPR</name>
<reference evidence="2 3" key="2">
    <citation type="journal article" date="2017" name="Front. Plant Sci.">
        <title>Gene Classification and Mining of Molecular Markers Useful in Red Clover (Trifolium pratense) Breeding.</title>
        <authorList>
            <person name="Istvanek J."/>
            <person name="Dluhosova J."/>
            <person name="Dluhos P."/>
            <person name="Patkova L."/>
            <person name="Nedelnik J."/>
            <person name="Repkova J."/>
        </authorList>
    </citation>
    <scope>NUCLEOTIDE SEQUENCE [LARGE SCALE GENOMIC DNA]</scope>
    <source>
        <strain evidence="3">cv. Tatra</strain>
        <tissue evidence="2">Young leaves</tissue>
    </source>
</reference>
<gene>
    <name evidence="1" type="ORF">L195_g000970</name>
    <name evidence="2" type="ORF">L195_g008999</name>
</gene>
<dbReference type="Proteomes" id="UP000236291">
    <property type="component" value="Unassembled WGS sequence"/>
</dbReference>
<evidence type="ECO:0000313" key="2">
    <source>
        <dbReference type="EMBL" id="PNY12370.1"/>
    </source>
</evidence>
<dbReference type="PROSITE" id="PS51257">
    <property type="entry name" value="PROKAR_LIPOPROTEIN"/>
    <property type="match status" value="1"/>
</dbReference>
<dbReference type="EMBL" id="ASHM01000366">
    <property type="protein sequence ID" value="PNY04546.1"/>
    <property type="molecule type" value="Genomic_DNA"/>
</dbReference>
<evidence type="ECO:0000313" key="1">
    <source>
        <dbReference type="EMBL" id="PNY04546.1"/>
    </source>
</evidence>
<protein>
    <submittedName>
        <fullName evidence="2">Uncharacterized protein</fullName>
    </submittedName>
</protein>
<reference evidence="2 3" key="1">
    <citation type="journal article" date="2014" name="Am. J. Bot.">
        <title>Genome assembly and annotation for red clover (Trifolium pratense; Fabaceae).</title>
        <authorList>
            <person name="Istvanek J."/>
            <person name="Jaros M."/>
            <person name="Krenek A."/>
            <person name="Repkova J."/>
        </authorList>
    </citation>
    <scope>NUCLEOTIDE SEQUENCE [LARGE SCALE GENOMIC DNA]</scope>
    <source>
        <strain evidence="3">cv. Tatra</strain>
        <tissue evidence="2">Young leaves</tissue>
    </source>
</reference>